<dbReference type="PROSITE" id="PS51186">
    <property type="entry name" value="GNAT"/>
    <property type="match status" value="1"/>
</dbReference>
<keyword evidence="1 4" id="KW-0808">Transferase</keyword>
<dbReference type="Proteomes" id="UP001596138">
    <property type="component" value="Unassembled WGS sequence"/>
</dbReference>
<evidence type="ECO:0000256" key="1">
    <source>
        <dbReference type="ARBA" id="ARBA00022679"/>
    </source>
</evidence>
<keyword evidence="2 4" id="KW-0012">Acyltransferase</keyword>
<dbReference type="SUPFAM" id="SSF55729">
    <property type="entry name" value="Acyl-CoA N-acyltransferases (Nat)"/>
    <property type="match status" value="1"/>
</dbReference>
<dbReference type="InterPro" id="IPR000182">
    <property type="entry name" value="GNAT_dom"/>
</dbReference>
<organism evidence="4 5">
    <name type="scientific">Longivirga aurantiaca</name>
    <dbReference type="NCBI Taxonomy" id="1837743"/>
    <lineage>
        <taxon>Bacteria</taxon>
        <taxon>Bacillati</taxon>
        <taxon>Actinomycetota</taxon>
        <taxon>Actinomycetes</taxon>
        <taxon>Sporichthyales</taxon>
        <taxon>Sporichthyaceae</taxon>
        <taxon>Longivirga</taxon>
    </lineage>
</organism>
<dbReference type="InterPro" id="IPR016181">
    <property type="entry name" value="Acyl_CoA_acyltransferase"/>
</dbReference>
<dbReference type="EC" id="2.3.-.-" evidence="4"/>
<gene>
    <name evidence="4" type="ORF">ACFQGU_02385</name>
</gene>
<dbReference type="CDD" id="cd04301">
    <property type="entry name" value="NAT_SF"/>
    <property type="match status" value="1"/>
</dbReference>
<name>A0ABW1SWB9_9ACTN</name>
<evidence type="ECO:0000313" key="5">
    <source>
        <dbReference type="Proteomes" id="UP001596138"/>
    </source>
</evidence>
<proteinExistence type="predicted"/>
<keyword evidence="5" id="KW-1185">Reference proteome</keyword>
<protein>
    <submittedName>
        <fullName evidence="4">GNAT family N-acetyltransferase</fullName>
        <ecNumber evidence="4">2.3.-.-</ecNumber>
    </submittedName>
</protein>
<evidence type="ECO:0000259" key="3">
    <source>
        <dbReference type="PROSITE" id="PS51186"/>
    </source>
</evidence>
<dbReference type="PANTHER" id="PTHR43877">
    <property type="entry name" value="AMINOALKYLPHOSPHONATE N-ACETYLTRANSFERASE-RELATED-RELATED"/>
    <property type="match status" value="1"/>
</dbReference>
<sequence length="254" mass="26404">MDDEVLARVDAFLDATVRDSTDRVDVGPMRVLLSRRPWPYYARPRAELDLSAPAAVTGEDVAAAAALLEQNGAPVAFEWVRERVPSMDAAVTAYGLAVEAAPLLVRRAEPLTAAPSPGVSVRLLAADDELVPAASQVVATAFGSPYVEEHDHIRSRIERGLNVTAVAQAADGSVVGVATLQPIDSTAEIVGVAVLPEHRRRGIGAALVRVLVTEASALGVGTVLLSAAPDALALYESLGFAVVGTLASAPPDPH</sequence>
<dbReference type="GO" id="GO:0016746">
    <property type="term" value="F:acyltransferase activity"/>
    <property type="evidence" value="ECO:0007669"/>
    <property type="project" value="UniProtKB-KW"/>
</dbReference>
<dbReference type="EMBL" id="JBHSTI010000002">
    <property type="protein sequence ID" value="MFC6236711.1"/>
    <property type="molecule type" value="Genomic_DNA"/>
</dbReference>
<dbReference type="RefSeq" id="WP_386763748.1">
    <property type="nucleotide sequence ID" value="NZ_JBHSTI010000002.1"/>
</dbReference>
<feature type="domain" description="N-acetyltransferase" evidence="3">
    <location>
        <begin position="121"/>
        <end position="254"/>
    </location>
</feature>
<dbReference type="Pfam" id="PF00583">
    <property type="entry name" value="Acetyltransf_1"/>
    <property type="match status" value="1"/>
</dbReference>
<comment type="caution">
    <text evidence="4">The sequence shown here is derived from an EMBL/GenBank/DDBJ whole genome shotgun (WGS) entry which is preliminary data.</text>
</comment>
<reference evidence="5" key="1">
    <citation type="journal article" date="2019" name="Int. J. Syst. Evol. Microbiol.">
        <title>The Global Catalogue of Microorganisms (GCM) 10K type strain sequencing project: providing services to taxonomists for standard genome sequencing and annotation.</title>
        <authorList>
            <consortium name="The Broad Institute Genomics Platform"/>
            <consortium name="The Broad Institute Genome Sequencing Center for Infectious Disease"/>
            <person name="Wu L."/>
            <person name="Ma J."/>
        </authorList>
    </citation>
    <scope>NUCLEOTIDE SEQUENCE [LARGE SCALE GENOMIC DNA]</scope>
    <source>
        <strain evidence="5">CGMCC 4.7317</strain>
    </source>
</reference>
<evidence type="ECO:0000313" key="4">
    <source>
        <dbReference type="EMBL" id="MFC6236711.1"/>
    </source>
</evidence>
<dbReference type="InterPro" id="IPR050832">
    <property type="entry name" value="Bact_Acetyltransf"/>
</dbReference>
<evidence type="ECO:0000256" key="2">
    <source>
        <dbReference type="ARBA" id="ARBA00023315"/>
    </source>
</evidence>
<dbReference type="Gene3D" id="3.40.630.30">
    <property type="match status" value="1"/>
</dbReference>
<accession>A0ABW1SWB9</accession>